<organism evidence="12 13">
    <name type="scientific">Oryza sativa subsp. indica</name>
    <name type="common">Rice</name>
    <dbReference type="NCBI Taxonomy" id="39946"/>
    <lineage>
        <taxon>Eukaryota</taxon>
        <taxon>Viridiplantae</taxon>
        <taxon>Streptophyta</taxon>
        <taxon>Embryophyta</taxon>
        <taxon>Tracheophyta</taxon>
        <taxon>Spermatophyta</taxon>
        <taxon>Magnoliopsida</taxon>
        <taxon>Liliopsida</taxon>
        <taxon>Poales</taxon>
        <taxon>Poaceae</taxon>
        <taxon>BOP clade</taxon>
        <taxon>Oryzoideae</taxon>
        <taxon>Oryzeae</taxon>
        <taxon>Oryzinae</taxon>
        <taxon>Oryza</taxon>
        <taxon>Oryza sativa</taxon>
    </lineage>
</organism>
<gene>
    <name evidence="12" type="ORF">OsI_37261</name>
</gene>
<dbReference type="HOGENOM" id="CLU_350718_0_0_1"/>
<protein>
    <submittedName>
        <fullName evidence="12">Uncharacterized protein</fullName>
    </submittedName>
</protein>
<dbReference type="Proteomes" id="UP000007015">
    <property type="component" value="Chromosome 12"/>
</dbReference>
<name>B8BNZ2_ORYSI</name>
<dbReference type="PRINTS" id="PR00463">
    <property type="entry name" value="EP450I"/>
</dbReference>
<dbReference type="PANTHER" id="PTHR24282">
    <property type="entry name" value="CYTOCHROME P450 FAMILY MEMBER"/>
    <property type="match status" value="1"/>
</dbReference>
<proteinExistence type="inferred from homology"/>
<dbReference type="GO" id="GO:0006629">
    <property type="term" value="P:lipid metabolic process"/>
    <property type="evidence" value="ECO:0007669"/>
    <property type="project" value="UniProtKB-ARBA"/>
</dbReference>
<dbReference type="GO" id="GO:0004497">
    <property type="term" value="F:monooxygenase activity"/>
    <property type="evidence" value="ECO:0007669"/>
    <property type="project" value="UniProtKB-KW"/>
</dbReference>
<dbReference type="Gene3D" id="1.10.630.10">
    <property type="entry name" value="Cytochrome P450"/>
    <property type="match status" value="1"/>
</dbReference>
<dbReference type="AlphaFoldDB" id="B8BNZ2"/>
<dbReference type="GO" id="GO:0016705">
    <property type="term" value="F:oxidoreductase activity, acting on paired donors, with incorporation or reduction of molecular oxygen"/>
    <property type="evidence" value="ECO:0007669"/>
    <property type="project" value="InterPro"/>
</dbReference>
<evidence type="ECO:0000256" key="2">
    <source>
        <dbReference type="ARBA" id="ARBA00010617"/>
    </source>
</evidence>
<evidence type="ECO:0000256" key="5">
    <source>
        <dbReference type="ARBA" id="ARBA00022723"/>
    </source>
</evidence>
<keyword evidence="13" id="KW-1185">Reference proteome</keyword>
<comment type="similarity">
    <text evidence="2">Belongs to the cytochrome P450 family.</text>
</comment>
<keyword evidence="3" id="KW-0349">Heme</keyword>
<keyword evidence="9" id="KW-0503">Monooxygenase</keyword>
<accession>B8BNZ2</accession>
<keyword evidence="8" id="KW-0408">Iron</keyword>
<keyword evidence="7" id="KW-0560">Oxidoreductase</keyword>
<keyword evidence="10 11" id="KW-0472">Membrane</keyword>
<evidence type="ECO:0000256" key="6">
    <source>
        <dbReference type="ARBA" id="ARBA00022989"/>
    </source>
</evidence>
<evidence type="ECO:0000256" key="7">
    <source>
        <dbReference type="ARBA" id="ARBA00023002"/>
    </source>
</evidence>
<keyword evidence="6 11" id="KW-1133">Transmembrane helix</keyword>
<reference evidence="12 13" key="1">
    <citation type="journal article" date="2005" name="PLoS Biol.">
        <title>The genomes of Oryza sativa: a history of duplications.</title>
        <authorList>
            <person name="Yu J."/>
            <person name="Wang J."/>
            <person name="Lin W."/>
            <person name="Li S."/>
            <person name="Li H."/>
            <person name="Zhou J."/>
            <person name="Ni P."/>
            <person name="Dong W."/>
            <person name="Hu S."/>
            <person name="Zeng C."/>
            <person name="Zhang J."/>
            <person name="Zhang Y."/>
            <person name="Li R."/>
            <person name="Xu Z."/>
            <person name="Li S."/>
            <person name="Li X."/>
            <person name="Zheng H."/>
            <person name="Cong L."/>
            <person name="Lin L."/>
            <person name="Yin J."/>
            <person name="Geng J."/>
            <person name="Li G."/>
            <person name="Shi J."/>
            <person name="Liu J."/>
            <person name="Lv H."/>
            <person name="Li J."/>
            <person name="Wang J."/>
            <person name="Deng Y."/>
            <person name="Ran L."/>
            <person name="Shi X."/>
            <person name="Wang X."/>
            <person name="Wu Q."/>
            <person name="Li C."/>
            <person name="Ren X."/>
            <person name="Wang J."/>
            <person name="Wang X."/>
            <person name="Li D."/>
            <person name="Liu D."/>
            <person name="Zhang X."/>
            <person name="Ji Z."/>
            <person name="Zhao W."/>
            <person name="Sun Y."/>
            <person name="Zhang Z."/>
            <person name="Bao J."/>
            <person name="Han Y."/>
            <person name="Dong L."/>
            <person name="Ji J."/>
            <person name="Chen P."/>
            <person name="Wu S."/>
            <person name="Liu J."/>
            <person name="Xiao Y."/>
            <person name="Bu D."/>
            <person name="Tan J."/>
            <person name="Yang L."/>
            <person name="Ye C."/>
            <person name="Zhang J."/>
            <person name="Xu J."/>
            <person name="Zhou Y."/>
            <person name="Yu Y."/>
            <person name="Zhang B."/>
            <person name="Zhuang S."/>
            <person name="Wei H."/>
            <person name="Liu B."/>
            <person name="Lei M."/>
            <person name="Yu H."/>
            <person name="Li Y."/>
            <person name="Xu H."/>
            <person name="Wei S."/>
            <person name="He X."/>
            <person name="Fang L."/>
            <person name="Zhang Z."/>
            <person name="Zhang Y."/>
            <person name="Huang X."/>
            <person name="Su Z."/>
            <person name="Tong W."/>
            <person name="Li J."/>
            <person name="Tong Z."/>
            <person name="Li S."/>
            <person name="Ye J."/>
            <person name="Wang L."/>
            <person name="Fang L."/>
            <person name="Lei T."/>
            <person name="Chen C."/>
            <person name="Chen H."/>
            <person name="Xu Z."/>
            <person name="Li H."/>
            <person name="Huang H."/>
            <person name="Zhang F."/>
            <person name="Xu H."/>
            <person name="Li N."/>
            <person name="Zhao C."/>
            <person name="Li S."/>
            <person name="Dong L."/>
            <person name="Huang Y."/>
            <person name="Li L."/>
            <person name="Xi Y."/>
            <person name="Qi Q."/>
            <person name="Li W."/>
            <person name="Zhang B."/>
            <person name="Hu W."/>
            <person name="Zhang Y."/>
            <person name="Tian X."/>
            <person name="Jiao Y."/>
            <person name="Liang X."/>
            <person name="Jin J."/>
            <person name="Gao L."/>
            <person name="Zheng W."/>
            <person name="Hao B."/>
            <person name="Liu S."/>
            <person name="Wang W."/>
            <person name="Yuan L."/>
            <person name="Cao M."/>
            <person name="McDermott J."/>
            <person name="Samudrala R."/>
            <person name="Wang J."/>
            <person name="Wong G.K."/>
            <person name="Yang H."/>
        </authorList>
    </citation>
    <scope>NUCLEOTIDE SEQUENCE [LARGE SCALE GENOMIC DNA]</scope>
    <source>
        <strain evidence="13">cv. 93-11</strain>
    </source>
</reference>
<dbReference type="GO" id="GO:0020037">
    <property type="term" value="F:heme binding"/>
    <property type="evidence" value="ECO:0007669"/>
    <property type="project" value="InterPro"/>
</dbReference>
<dbReference type="GO" id="GO:0005506">
    <property type="term" value="F:iron ion binding"/>
    <property type="evidence" value="ECO:0007669"/>
    <property type="project" value="InterPro"/>
</dbReference>
<dbReference type="Gramene" id="BGIOSGA036898-TA">
    <property type="protein sequence ID" value="BGIOSGA036898-PA"/>
    <property type="gene ID" value="BGIOSGA036898"/>
</dbReference>
<evidence type="ECO:0000256" key="10">
    <source>
        <dbReference type="ARBA" id="ARBA00023136"/>
    </source>
</evidence>
<comment type="subcellular location">
    <subcellularLocation>
        <location evidence="1">Membrane</location>
    </subcellularLocation>
</comment>
<dbReference type="InterPro" id="IPR002401">
    <property type="entry name" value="Cyt_P450_E_grp-I"/>
</dbReference>
<dbReference type="PANTHER" id="PTHR24282:SF196">
    <property type="entry name" value="CYTOCHROME P450 714C2"/>
    <property type="match status" value="1"/>
</dbReference>
<sequence length="803" mass="90533">MELLFSSQQWLALLPPIILCILLFSYVYIILWLRPERLRQKLRSQGVRGPKPSFLFGNIQEMRRIQQLAKSAHEQEAGSTDMFSSNYVATLFPYFLHWSRVYGSIYLYSTGSIQVLNVTDPNMVKELANCKSLDLGKPCYLQKERGALLGMGILTSNGDLWVHQRKVIAPELFMERVKGMVNLMMEAAMSMLNSWKNEVEDRGGSAEIVVDEFLRTFSADVISRACFGSSFSEGKEIFIKIRQLQKAMAKQSMLIGVPGSRYLPTRSNRGIWNLDSSIRTLILNISKKYEHDSSTSVNKDLLHSIIQGSKDGPFASCTPEDFIVDNCKNIYFAGHETTSTTAAWCLMLLASHHEWQSRARVESLDICQGRPLDFDILRKLKKIPFFPVYVRIAKSPQCSHGKRNMSATASNPFVAGSNASNSFVASLKPSEFEENKHVHMVANPKPSKLEEHDQKSATRIDEAANAIQLYELFTIVEDENFIIKYQKFEQLNNTQERGIVLAAGCLIPIPVRQQGTRIRFAPLLIYWVGLEDPPGLGLDWIDFFFCWFSFCKLQERLSPHYSQMDQGVDKNVTDNSLVSNCDFPVVKKLEKCVDEEVSVQSSFENKDTRSLGMVCDHENNKSGVAEVITLEKEAIESSSSINVADEDPLYGCQTPRESIFDPFAPGPKELACAPKKNVIKAPELPPRRQLSFDSGDYPVKRLSFEFDDAEEDDQFLERICKMFIDLIVSNQALETTGKDLIGSNSLGSCETSSSEPLLTSIAYTCPDAPLRRPLKAVQLSPSICRKLDFDSVSPRCLFVKENK</sequence>
<evidence type="ECO:0000313" key="12">
    <source>
        <dbReference type="EMBL" id="EEC68746.1"/>
    </source>
</evidence>
<evidence type="ECO:0000256" key="3">
    <source>
        <dbReference type="ARBA" id="ARBA00022617"/>
    </source>
</evidence>
<evidence type="ECO:0000256" key="11">
    <source>
        <dbReference type="SAM" id="Phobius"/>
    </source>
</evidence>
<evidence type="ECO:0000256" key="1">
    <source>
        <dbReference type="ARBA" id="ARBA00004370"/>
    </source>
</evidence>
<evidence type="ECO:0000256" key="4">
    <source>
        <dbReference type="ARBA" id="ARBA00022692"/>
    </source>
</evidence>
<dbReference type="GO" id="GO:0016020">
    <property type="term" value="C:membrane"/>
    <property type="evidence" value="ECO:0007669"/>
    <property type="project" value="UniProtKB-SubCell"/>
</dbReference>
<keyword evidence="4 11" id="KW-0812">Transmembrane</keyword>
<evidence type="ECO:0000313" key="13">
    <source>
        <dbReference type="Proteomes" id="UP000007015"/>
    </source>
</evidence>
<dbReference type="Pfam" id="PF00067">
    <property type="entry name" value="p450"/>
    <property type="match status" value="1"/>
</dbReference>
<keyword evidence="5" id="KW-0479">Metal-binding</keyword>
<evidence type="ECO:0000256" key="9">
    <source>
        <dbReference type="ARBA" id="ARBA00023033"/>
    </source>
</evidence>
<dbReference type="SUPFAM" id="SSF48264">
    <property type="entry name" value="Cytochrome P450"/>
    <property type="match status" value="1"/>
</dbReference>
<dbReference type="InterPro" id="IPR036396">
    <property type="entry name" value="Cyt_P450_sf"/>
</dbReference>
<evidence type="ECO:0000256" key="8">
    <source>
        <dbReference type="ARBA" id="ARBA00023004"/>
    </source>
</evidence>
<feature type="transmembrane region" description="Helical" evidence="11">
    <location>
        <begin position="12"/>
        <end position="33"/>
    </location>
</feature>
<dbReference type="InterPro" id="IPR001128">
    <property type="entry name" value="Cyt_P450"/>
</dbReference>
<dbReference type="InterPro" id="IPR050665">
    <property type="entry name" value="Cytochrome_P450_Monooxygen"/>
</dbReference>
<dbReference type="STRING" id="39946.B8BNZ2"/>
<dbReference type="EMBL" id="CM000137">
    <property type="protein sequence ID" value="EEC68746.1"/>
    <property type="molecule type" value="Genomic_DNA"/>
</dbReference>